<dbReference type="InterPro" id="IPR050129">
    <property type="entry name" value="Zn_alcohol_dh"/>
</dbReference>
<keyword evidence="3" id="KW-0560">Oxidoreductase</keyword>
<keyword evidence="1 4" id="KW-0479">Metal-binding</keyword>
<organism evidence="6">
    <name type="scientific">Eiseniibacteriota bacterium</name>
    <dbReference type="NCBI Taxonomy" id="2212470"/>
    <lineage>
        <taxon>Bacteria</taxon>
        <taxon>Candidatus Eiseniibacteriota</taxon>
    </lineage>
</organism>
<dbReference type="InterPro" id="IPR013154">
    <property type="entry name" value="ADH-like_N"/>
</dbReference>
<name>A0A7V2AUT1_UNCEI</name>
<reference evidence="6" key="1">
    <citation type="journal article" date="2020" name="mSystems">
        <title>Genome- and Community-Level Interaction Insights into Carbon Utilization and Element Cycling Functions of Hydrothermarchaeota in Hydrothermal Sediment.</title>
        <authorList>
            <person name="Zhou Z."/>
            <person name="Liu Y."/>
            <person name="Xu W."/>
            <person name="Pan J."/>
            <person name="Luo Z.H."/>
            <person name="Li M."/>
        </authorList>
    </citation>
    <scope>NUCLEOTIDE SEQUENCE [LARGE SCALE GENOMIC DNA]</scope>
    <source>
        <strain evidence="6">SpSt-1233</strain>
    </source>
</reference>
<dbReference type="Proteomes" id="UP000886069">
    <property type="component" value="Unassembled WGS sequence"/>
</dbReference>
<evidence type="ECO:0000313" key="6">
    <source>
        <dbReference type="EMBL" id="HER43647.1"/>
    </source>
</evidence>
<evidence type="ECO:0000256" key="1">
    <source>
        <dbReference type="ARBA" id="ARBA00022723"/>
    </source>
</evidence>
<sequence>MKVAVYYNNRDIRIEERPVPRIGPGEMLVRVKASGICGSDVMEWYRIGKAPLVLGHEIAGTVEETGEGVAGFSPGDRVFVSHHVPCNRCRYCEAGQHSLCETLRTTNFDPGGFAEYIRVPRINVTNGTFKLPGSMSFDEGAFIEPLACVLRGVRTARFRPGGSALVLGCGISGLLFVKVLRALGASRIAATDIVEGRLEAARRFGADAAYRAGDAEPGPLKEDNDGLLYDLVVVCAGAPSVFEQAFSLAGRGGTVLLFAPPEPGLELRLPLFRIWRDQIAILSTYAGCPEDIREAIDMIASKRVAVEDMITHRFPLEETAEGFRLVSEGIDSIKVIITP</sequence>
<dbReference type="AlphaFoldDB" id="A0A7V2AUT1"/>
<dbReference type="InterPro" id="IPR020843">
    <property type="entry name" value="ER"/>
</dbReference>
<dbReference type="EMBL" id="DSEC01000299">
    <property type="protein sequence ID" value="HER43647.1"/>
    <property type="molecule type" value="Genomic_DNA"/>
</dbReference>
<dbReference type="Pfam" id="PF00107">
    <property type="entry name" value="ADH_zinc_N"/>
    <property type="match status" value="1"/>
</dbReference>
<dbReference type="SUPFAM" id="SSF51735">
    <property type="entry name" value="NAD(P)-binding Rossmann-fold domains"/>
    <property type="match status" value="1"/>
</dbReference>
<comment type="similarity">
    <text evidence="4">Belongs to the zinc-containing alcohol dehydrogenase family.</text>
</comment>
<dbReference type="SUPFAM" id="SSF50129">
    <property type="entry name" value="GroES-like"/>
    <property type="match status" value="1"/>
</dbReference>
<evidence type="ECO:0000256" key="2">
    <source>
        <dbReference type="ARBA" id="ARBA00022833"/>
    </source>
</evidence>
<dbReference type="GO" id="GO:0016491">
    <property type="term" value="F:oxidoreductase activity"/>
    <property type="evidence" value="ECO:0007669"/>
    <property type="project" value="UniProtKB-KW"/>
</dbReference>
<dbReference type="GO" id="GO:0008270">
    <property type="term" value="F:zinc ion binding"/>
    <property type="evidence" value="ECO:0007669"/>
    <property type="project" value="InterPro"/>
</dbReference>
<dbReference type="InterPro" id="IPR013149">
    <property type="entry name" value="ADH-like_C"/>
</dbReference>
<dbReference type="CDD" id="cd08235">
    <property type="entry name" value="iditol_2_DH_like"/>
    <property type="match status" value="1"/>
</dbReference>
<accession>A0A7V2AUT1</accession>
<dbReference type="InterPro" id="IPR011032">
    <property type="entry name" value="GroES-like_sf"/>
</dbReference>
<feature type="domain" description="Enoyl reductase (ER)" evidence="5">
    <location>
        <begin position="9"/>
        <end position="337"/>
    </location>
</feature>
<protein>
    <submittedName>
        <fullName evidence="6">Alcohol dehydrogenase</fullName>
    </submittedName>
</protein>
<dbReference type="Gene3D" id="3.40.50.720">
    <property type="entry name" value="NAD(P)-binding Rossmann-like Domain"/>
    <property type="match status" value="1"/>
</dbReference>
<dbReference type="PANTHER" id="PTHR43401">
    <property type="entry name" value="L-THREONINE 3-DEHYDROGENASE"/>
    <property type="match status" value="1"/>
</dbReference>
<proteinExistence type="inferred from homology"/>
<evidence type="ECO:0000256" key="3">
    <source>
        <dbReference type="ARBA" id="ARBA00023002"/>
    </source>
</evidence>
<keyword evidence="2 4" id="KW-0862">Zinc</keyword>
<dbReference type="Gene3D" id="3.90.180.10">
    <property type="entry name" value="Medium-chain alcohol dehydrogenases, catalytic domain"/>
    <property type="match status" value="1"/>
</dbReference>
<dbReference type="SMART" id="SM00829">
    <property type="entry name" value="PKS_ER"/>
    <property type="match status" value="1"/>
</dbReference>
<comment type="cofactor">
    <cofactor evidence="4">
        <name>Zn(2+)</name>
        <dbReference type="ChEBI" id="CHEBI:29105"/>
    </cofactor>
</comment>
<dbReference type="PANTHER" id="PTHR43401:SF2">
    <property type="entry name" value="L-THREONINE 3-DEHYDROGENASE"/>
    <property type="match status" value="1"/>
</dbReference>
<dbReference type="InterPro" id="IPR036291">
    <property type="entry name" value="NAD(P)-bd_dom_sf"/>
</dbReference>
<dbReference type="Pfam" id="PF08240">
    <property type="entry name" value="ADH_N"/>
    <property type="match status" value="1"/>
</dbReference>
<dbReference type="InterPro" id="IPR002328">
    <property type="entry name" value="ADH_Zn_CS"/>
</dbReference>
<evidence type="ECO:0000256" key="4">
    <source>
        <dbReference type="RuleBase" id="RU361277"/>
    </source>
</evidence>
<gene>
    <name evidence="6" type="ORF">ENO08_04220</name>
</gene>
<comment type="caution">
    <text evidence="6">The sequence shown here is derived from an EMBL/GenBank/DDBJ whole genome shotgun (WGS) entry which is preliminary data.</text>
</comment>
<dbReference type="PROSITE" id="PS00059">
    <property type="entry name" value="ADH_ZINC"/>
    <property type="match status" value="1"/>
</dbReference>
<evidence type="ECO:0000259" key="5">
    <source>
        <dbReference type="SMART" id="SM00829"/>
    </source>
</evidence>